<gene>
    <name evidence="2" type="ORF">BD626DRAFT_265387</name>
</gene>
<dbReference type="Proteomes" id="UP000320762">
    <property type="component" value="Unassembled WGS sequence"/>
</dbReference>
<feature type="compositionally biased region" description="Polar residues" evidence="1">
    <location>
        <begin position="33"/>
        <end position="46"/>
    </location>
</feature>
<evidence type="ECO:0000313" key="2">
    <source>
        <dbReference type="EMBL" id="TRM64099.1"/>
    </source>
</evidence>
<sequence length="152" mass="17094">MTHSWGSGDVLNKRDNEDAGAGAFQKHSEKNFRTMTSDSSNFSSNPERTFERGVERRRRQRLFRSAPGREQCKRICRRTSPAGARVVDDSAERNSRGADTRGCPLGALLVVDRRLFDDNSWSAQCSLAPARSSCRLPCPHQRVPEIDRAWSA</sequence>
<dbReference type="EMBL" id="VDMD01000008">
    <property type="protein sequence ID" value="TRM64099.1"/>
    <property type="molecule type" value="Genomic_DNA"/>
</dbReference>
<accession>A0A550CH23</accession>
<evidence type="ECO:0000313" key="3">
    <source>
        <dbReference type="Proteomes" id="UP000320762"/>
    </source>
</evidence>
<evidence type="ECO:0000256" key="1">
    <source>
        <dbReference type="SAM" id="MobiDB-lite"/>
    </source>
</evidence>
<feature type="region of interest" description="Disordered" evidence="1">
    <location>
        <begin position="1"/>
        <end position="65"/>
    </location>
</feature>
<proteinExistence type="predicted"/>
<reference evidence="2 3" key="1">
    <citation type="journal article" date="2019" name="New Phytol.">
        <title>Comparative genomics reveals unique wood-decay strategies and fruiting body development in the Schizophyllaceae.</title>
        <authorList>
            <person name="Almasi E."/>
            <person name="Sahu N."/>
            <person name="Krizsan K."/>
            <person name="Balint B."/>
            <person name="Kovacs G.M."/>
            <person name="Kiss B."/>
            <person name="Cseklye J."/>
            <person name="Drula E."/>
            <person name="Henrissat B."/>
            <person name="Nagy I."/>
            <person name="Chovatia M."/>
            <person name="Adam C."/>
            <person name="LaButti K."/>
            <person name="Lipzen A."/>
            <person name="Riley R."/>
            <person name="Grigoriev I.V."/>
            <person name="Nagy L.G."/>
        </authorList>
    </citation>
    <scope>NUCLEOTIDE SEQUENCE [LARGE SCALE GENOMIC DNA]</scope>
    <source>
        <strain evidence="2 3">NL-1724</strain>
    </source>
</reference>
<name>A0A550CH23_9AGAR</name>
<comment type="caution">
    <text evidence="2">The sequence shown here is derived from an EMBL/GenBank/DDBJ whole genome shotgun (WGS) entry which is preliminary data.</text>
</comment>
<protein>
    <submittedName>
        <fullName evidence="2">Uncharacterized protein</fullName>
    </submittedName>
</protein>
<dbReference type="AlphaFoldDB" id="A0A550CH23"/>
<keyword evidence="3" id="KW-1185">Reference proteome</keyword>
<organism evidence="2 3">
    <name type="scientific">Schizophyllum amplum</name>
    <dbReference type="NCBI Taxonomy" id="97359"/>
    <lineage>
        <taxon>Eukaryota</taxon>
        <taxon>Fungi</taxon>
        <taxon>Dikarya</taxon>
        <taxon>Basidiomycota</taxon>
        <taxon>Agaricomycotina</taxon>
        <taxon>Agaricomycetes</taxon>
        <taxon>Agaricomycetidae</taxon>
        <taxon>Agaricales</taxon>
        <taxon>Schizophyllaceae</taxon>
        <taxon>Schizophyllum</taxon>
    </lineage>
</organism>